<evidence type="ECO:0000313" key="11">
    <source>
        <dbReference type="Proteomes" id="UP001341840"/>
    </source>
</evidence>
<feature type="compositionally biased region" description="Low complexity" evidence="8">
    <location>
        <begin position="128"/>
        <end position="142"/>
    </location>
</feature>
<dbReference type="PANTHER" id="PTHR44067">
    <property type="entry name" value="S-ADENOSYL-L-METHIONINE-DEPENDENT METHYLTRANSFERASE SUPERFAMILY PROTEIN-RELATED"/>
    <property type="match status" value="1"/>
</dbReference>
<keyword evidence="4" id="KW-0808">Transferase</keyword>
<dbReference type="EMBL" id="JASCZI010060513">
    <property type="protein sequence ID" value="MED6133197.1"/>
    <property type="molecule type" value="Genomic_DNA"/>
</dbReference>
<evidence type="ECO:0000256" key="3">
    <source>
        <dbReference type="ARBA" id="ARBA00022603"/>
    </source>
</evidence>
<dbReference type="PANTHER" id="PTHR44067:SF10">
    <property type="entry name" value="S-ADENOSYL-L-METHIONINE-DEPENDENT METHYLTRANSFERASE SUPERFAMILY PROTEIN"/>
    <property type="match status" value="1"/>
</dbReference>
<evidence type="ECO:0000256" key="8">
    <source>
        <dbReference type="SAM" id="MobiDB-lite"/>
    </source>
</evidence>
<keyword evidence="9" id="KW-1133">Transmembrane helix</keyword>
<protein>
    <recommendedName>
        <fullName evidence="12">Methyltransferase type 11 domain-containing protein</fullName>
    </recommendedName>
</protein>
<dbReference type="CDD" id="cd02440">
    <property type="entry name" value="AdoMet_MTases"/>
    <property type="match status" value="1"/>
</dbReference>
<keyword evidence="6" id="KW-0325">Glycoprotein</keyword>
<proteinExistence type="inferred from homology"/>
<reference evidence="10 11" key="1">
    <citation type="journal article" date="2023" name="Plants (Basel)">
        <title>Bridging the Gap: Combining Genomics and Transcriptomics Approaches to Understand Stylosanthes scabra, an Orphan Legume from the Brazilian Caatinga.</title>
        <authorList>
            <person name="Ferreira-Neto J.R.C."/>
            <person name="da Silva M.D."/>
            <person name="Binneck E."/>
            <person name="de Melo N.F."/>
            <person name="da Silva R.H."/>
            <person name="de Melo A.L.T.M."/>
            <person name="Pandolfi V."/>
            <person name="Bustamante F.O."/>
            <person name="Brasileiro-Vidal A.C."/>
            <person name="Benko-Iseppon A.M."/>
        </authorList>
    </citation>
    <scope>NUCLEOTIDE SEQUENCE [LARGE SCALE GENOMIC DNA]</scope>
    <source>
        <tissue evidence="10">Leaves</tissue>
    </source>
</reference>
<gene>
    <name evidence="10" type="ORF">PIB30_026266</name>
</gene>
<evidence type="ECO:0000256" key="5">
    <source>
        <dbReference type="ARBA" id="ARBA00022968"/>
    </source>
</evidence>
<accession>A0ABU6SA96</accession>
<keyword evidence="9" id="KW-0812">Transmembrane</keyword>
<dbReference type="Gene3D" id="3.40.50.150">
    <property type="entry name" value="Vaccinia Virus protein VP39"/>
    <property type="match status" value="1"/>
</dbReference>
<evidence type="ECO:0000256" key="7">
    <source>
        <dbReference type="ARBA" id="ARBA00037847"/>
    </source>
</evidence>
<evidence type="ECO:0000256" key="1">
    <source>
        <dbReference type="ARBA" id="ARBA00004606"/>
    </source>
</evidence>
<evidence type="ECO:0000256" key="2">
    <source>
        <dbReference type="ARBA" id="ARBA00008361"/>
    </source>
</evidence>
<dbReference type="InterPro" id="IPR053223">
    <property type="entry name" value="Prob_Methyltransferase"/>
</dbReference>
<evidence type="ECO:0000256" key="9">
    <source>
        <dbReference type="SAM" id="Phobius"/>
    </source>
</evidence>
<dbReference type="Proteomes" id="UP001341840">
    <property type="component" value="Unassembled WGS sequence"/>
</dbReference>
<comment type="similarity">
    <text evidence="2">Belongs to the methyltransferase superfamily.</text>
</comment>
<comment type="caution">
    <text evidence="10">The sequence shown here is derived from an EMBL/GenBank/DDBJ whole genome shotgun (WGS) entry which is preliminary data.</text>
</comment>
<feature type="transmembrane region" description="Helical" evidence="9">
    <location>
        <begin position="34"/>
        <end position="56"/>
    </location>
</feature>
<organism evidence="10 11">
    <name type="scientific">Stylosanthes scabra</name>
    <dbReference type="NCBI Taxonomy" id="79078"/>
    <lineage>
        <taxon>Eukaryota</taxon>
        <taxon>Viridiplantae</taxon>
        <taxon>Streptophyta</taxon>
        <taxon>Embryophyta</taxon>
        <taxon>Tracheophyta</taxon>
        <taxon>Spermatophyta</taxon>
        <taxon>Magnoliopsida</taxon>
        <taxon>eudicotyledons</taxon>
        <taxon>Gunneridae</taxon>
        <taxon>Pentapetalae</taxon>
        <taxon>rosids</taxon>
        <taxon>fabids</taxon>
        <taxon>Fabales</taxon>
        <taxon>Fabaceae</taxon>
        <taxon>Papilionoideae</taxon>
        <taxon>50 kb inversion clade</taxon>
        <taxon>dalbergioids sensu lato</taxon>
        <taxon>Dalbergieae</taxon>
        <taxon>Pterocarpus clade</taxon>
        <taxon>Stylosanthes</taxon>
    </lineage>
</organism>
<evidence type="ECO:0000313" key="10">
    <source>
        <dbReference type="EMBL" id="MED6133197.1"/>
    </source>
</evidence>
<keyword evidence="5" id="KW-0735">Signal-anchor</keyword>
<dbReference type="Pfam" id="PF03141">
    <property type="entry name" value="Methyltransf_29"/>
    <property type="match status" value="1"/>
</dbReference>
<evidence type="ECO:0008006" key="12">
    <source>
        <dbReference type="Google" id="ProtNLM"/>
    </source>
</evidence>
<feature type="region of interest" description="Disordered" evidence="8">
    <location>
        <begin position="120"/>
        <end position="142"/>
    </location>
</feature>
<evidence type="ECO:0000256" key="4">
    <source>
        <dbReference type="ARBA" id="ARBA00022679"/>
    </source>
</evidence>
<keyword evidence="9" id="KW-0472">Membrane</keyword>
<comment type="subcellular location">
    <subcellularLocation>
        <location evidence="7">Endomembrane system</location>
        <topology evidence="7">Single-pass membrane protein</topology>
    </subcellularLocation>
    <subcellularLocation>
        <location evidence="1">Membrane</location>
        <topology evidence="1">Single-pass type II membrane protein</topology>
    </subcellularLocation>
</comment>
<keyword evidence="3" id="KW-0489">Methyltransferase</keyword>
<name>A0ABU6SA96_9FABA</name>
<sequence length="459" mass="51874">MGFEAQDQEYSKKLQGYDHQHRHSHNLKHKLNPILLVIVTNLVTVFIVTGPFSSLYQSTTTKNPPNDSFNSILQELNSTKSQLAASHSLLSDLHHRLNSTNLLVQALLIDLTTRQQQQQEKQYSGLKLGSNNNNDGESSSNEELNLVLGPYKLPFGYSPRIGSDEIHSPVGVACLRFQDELNQYMSYDIGGECLVDEVFAEMLVLKGCEPLPKRRCHPKSPKGYVEPNQDLQDSLWEIPPDNNIVWDPYTCKSHKCLIERKNNKGYCKDCFDLQGKEKGRWIFDDGGLNFGMDQVLGTKKSGGAIRIGLDIGGGTGTFAARMKERNVTIITSTLDLDGPFSNFIASRGLIPIHVSISQKLPFFDNTLDIVHSLEFIGNWIPETMLEVLLYDVYRVLRPGGIFWLEHFFCFESQVNGTYVPMFDRVGFNKLRWHAGTKLDHGGVQKNEWYFSALLEKPVT</sequence>
<evidence type="ECO:0000256" key="6">
    <source>
        <dbReference type="ARBA" id="ARBA00023180"/>
    </source>
</evidence>
<dbReference type="InterPro" id="IPR029063">
    <property type="entry name" value="SAM-dependent_MTases_sf"/>
</dbReference>
<dbReference type="InterPro" id="IPR004159">
    <property type="entry name" value="Put_SAM_MeTrfase"/>
</dbReference>
<keyword evidence="11" id="KW-1185">Reference proteome</keyword>
<dbReference type="SUPFAM" id="SSF53335">
    <property type="entry name" value="S-adenosyl-L-methionine-dependent methyltransferases"/>
    <property type="match status" value="1"/>
</dbReference>